<name>A0ABD3GLZ4_9MARC</name>
<feature type="compositionally biased region" description="Polar residues" evidence="1">
    <location>
        <begin position="7"/>
        <end position="42"/>
    </location>
</feature>
<feature type="region of interest" description="Disordered" evidence="1">
    <location>
        <begin position="1"/>
        <end position="52"/>
    </location>
</feature>
<keyword evidence="3" id="KW-1185">Reference proteome</keyword>
<organism evidence="2 3">
    <name type="scientific">Riccia sorocarpa</name>
    <dbReference type="NCBI Taxonomy" id="122646"/>
    <lineage>
        <taxon>Eukaryota</taxon>
        <taxon>Viridiplantae</taxon>
        <taxon>Streptophyta</taxon>
        <taxon>Embryophyta</taxon>
        <taxon>Marchantiophyta</taxon>
        <taxon>Marchantiopsida</taxon>
        <taxon>Marchantiidae</taxon>
        <taxon>Marchantiales</taxon>
        <taxon>Ricciaceae</taxon>
        <taxon>Riccia</taxon>
    </lineage>
</organism>
<dbReference type="Proteomes" id="UP001633002">
    <property type="component" value="Unassembled WGS sequence"/>
</dbReference>
<gene>
    <name evidence="2" type="ORF">R1sor_022071</name>
</gene>
<proteinExistence type="predicted"/>
<protein>
    <recommendedName>
        <fullName evidence="4">Transposase</fullName>
    </recommendedName>
</protein>
<evidence type="ECO:0000313" key="3">
    <source>
        <dbReference type="Proteomes" id="UP001633002"/>
    </source>
</evidence>
<comment type="caution">
    <text evidence="2">The sequence shown here is derived from an EMBL/GenBank/DDBJ whole genome shotgun (WGS) entry which is preliminary data.</text>
</comment>
<evidence type="ECO:0008006" key="4">
    <source>
        <dbReference type="Google" id="ProtNLM"/>
    </source>
</evidence>
<evidence type="ECO:0000313" key="2">
    <source>
        <dbReference type="EMBL" id="KAL3679115.1"/>
    </source>
</evidence>
<dbReference type="AlphaFoldDB" id="A0ABD3GLZ4"/>
<dbReference type="PANTHER" id="PTHR46880">
    <property type="entry name" value="RAS-ASSOCIATING DOMAIN-CONTAINING PROTEIN"/>
    <property type="match status" value="1"/>
</dbReference>
<dbReference type="PANTHER" id="PTHR46880:SF5">
    <property type="entry name" value="DUF4371 DOMAIN-CONTAINING PROTEIN"/>
    <property type="match status" value="1"/>
</dbReference>
<accession>A0ABD3GLZ4</accession>
<sequence>MAKRGRQSTLKASGFITSNSRGQYSPSIGSTSATNSSDQESQPGAEDAEECVPEDRHLLKRIKKNRRAWRDAWKLDYSWLEFDWKRGRVYCKVCTEGKTNCKWGNGATLRLKTCAMFEHNASKEHKGTMASLDRCNQPIEKVISAAVRRCDDAALNLFRAAYLVGKVSLPFTTFPEMCKMLKEMTDKIPRGLYQDDKACAEMICCISQVLQARVLGRVRASVFFGIMIDESTDVSTTGHLVVFCTFIENGQAKTAFLGLIHIPNKDAVAITAILINRLHEWNLDIKRKLWMTADGA</sequence>
<reference evidence="2 3" key="1">
    <citation type="submission" date="2024-09" db="EMBL/GenBank/DDBJ databases">
        <title>Chromosome-scale assembly of Riccia sorocarpa.</title>
        <authorList>
            <person name="Paukszto L."/>
        </authorList>
    </citation>
    <scope>NUCLEOTIDE SEQUENCE [LARGE SCALE GENOMIC DNA]</scope>
    <source>
        <strain evidence="2">LP-2024</strain>
        <tissue evidence="2">Aerial parts of the thallus</tissue>
    </source>
</reference>
<evidence type="ECO:0000256" key="1">
    <source>
        <dbReference type="SAM" id="MobiDB-lite"/>
    </source>
</evidence>
<dbReference type="EMBL" id="JBJQOH010000007">
    <property type="protein sequence ID" value="KAL3679115.1"/>
    <property type="molecule type" value="Genomic_DNA"/>
</dbReference>